<reference evidence="2 3" key="1">
    <citation type="submission" date="2014-10" db="EMBL/GenBank/DDBJ databases">
        <title>Draft genome of anammox bacterium scalindua brodae, obtained using differential coverage binning of sequence data from two enrichment reactors.</title>
        <authorList>
            <person name="Speth D.R."/>
            <person name="Russ L."/>
            <person name="Kartal B."/>
            <person name="Op den Camp H.J."/>
            <person name="Dutilh B.E."/>
            <person name="Jetten M.S."/>
        </authorList>
    </citation>
    <scope>NUCLEOTIDE SEQUENCE [LARGE SCALE GENOMIC DNA]</scope>
    <source>
        <strain evidence="2">RU1</strain>
    </source>
</reference>
<dbReference type="Proteomes" id="UP000030652">
    <property type="component" value="Unassembled WGS sequence"/>
</dbReference>
<feature type="domain" description="DUF4168" evidence="1">
    <location>
        <begin position="56"/>
        <end position="89"/>
    </location>
</feature>
<dbReference type="AlphaFoldDB" id="A0A0B0EJ10"/>
<evidence type="ECO:0000259" key="1">
    <source>
        <dbReference type="Pfam" id="PF13767"/>
    </source>
</evidence>
<evidence type="ECO:0000313" key="3">
    <source>
        <dbReference type="Proteomes" id="UP000030652"/>
    </source>
</evidence>
<dbReference type="InterPro" id="IPR025433">
    <property type="entry name" value="DUF4168"/>
</dbReference>
<organism evidence="2 3">
    <name type="scientific">Candidatus Scalindua brodae</name>
    <dbReference type="NCBI Taxonomy" id="237368"/>
    <lineage>
        <taxon>Bacteria</taxon>
        <taxon>Pseudomonadati</taxon>
        <taxon>Planctomycetota</taxon>
        <taxon>Candidatus Brocadiia</taxon>
        <taxon>Candidatus Brocadiales</taxon>
        <taxon>Candidatus Scalinduaceae</taxon>
        <taxon>Candidatus Scalindua</taxon>
    </lineage>
</organism>
<sequence length="97" mass="11357">MKIYDTGKSTYQYNEDAYYRQSSNKEIDDLKLMAFARAFVDVQSYMHKAGNRAHYNETSEIVQNHGLSVEDYTNIASRMNKNSDFKNKVQKMINEVN</sequence>
<name>A0A0B0EJ10_9BACT</name>
<protein>
    <recommendedName>
        <fullName evidence="1">DUF4168 domain-containing protein</fullName>
    </recommendedName>
</protein>
<accession>A0A0B0EJ10</accession>
<dbReference type="EMBL" id="JRYO01000118">
    <property type="protein sequence ID" value="KHE92569.1"/>
    <property type="molecule type" value="Genomic_DNA"/>
</dbReference>
<comment type="caution">
    <text evidence="2">The sequence shown here is derived from an EMBL/GenBank/DDBJ whole genome shotgun (WGS) entry which is preliminary data.</text>
</comment>
<proteinExistence type="predicted"/>
<dbReference type="Pfam" id="PF13767">
    <property type="entry name" value="DUF4168"/>
    <property type="match status" value="1"/>
</dbReference>
<evidence type="ECO:0000313" key="2">
    <source>
        <dbReference type="EMBL" id="KHE92569.1"/>
    </source>
</evidence>
<gene>
    <name evidence="2" type="ORF">SCABRO_01660</name>
</gene>